<dbReference type="AlphaFoldDB" id="A0AAV2AKK7"/>
<accession>A0AAV2AKK7</accession>
<sequence length="43" mass="4963">MCLYFVFMYSLNLLKLKSGVYETPIASPEDFSPELAQQLQTFV</sequence>
<proteinExistence type="predicted"/>
<organism evidence="1 2">
    <name type="scientific">Larinioides sclopetarius</name>
    <dbReference type="NCBI Taxonomy" id="280406"/>
    <lineage>
        <taxon>Eukaryota</taxon>
        <taxon>Metazoa</taxon>
        <taxon>Ecdysozoa</taxon>
        <taxon>Arthropoda</taxon>
        <taxon>Chelicerata</taxon>
        <taxon>Arachnida</taxon>
        <taxon>Araneae</taxon>
        <taxon>Araneomorphae</taxon>
        <taxon>Entelegynae</taxon>
        <taxon>Araneoidea</taxon>
        <taxon>Araneidae</taxon>
        <taxon>Larinioides</taxon>
    </lineage>
</organism>
<gene>
    <name evidence="1" type="ORF">LARSCL_LOCUS13202</name>
</gene>
<evidence type="ECO:0000313" key="1">
    <source>
        <dbReference type="EMBL" id="CAL1284528.1"/>
    </source>
</evidence>
<dbReference type="EMBL" id="CAXIEN010000180">
    <property type="protein sequence ID" value="CAL1284528.1"/>
    <property type="molecule type" value="Genomic_DNA"/>
</dbReference>
<evidence type="ECO:0000313" key="2">
    <source>
        <dbReference type="Proteomes" id="UP001497382"/>
    </source>
</evidence>
<reference evidence="1 2" key="1">
    <citation type="submission" date="2024-04" db="EMBL/GenBank/DDBJ databases">
        <authorList>
            <person name="Rising A."/>
            <person name="Reimegard J."/>
            <person name="Sonavane S."/>
            <person name="Akerstrom W."/>
            <person name="Nylinder S."/>
            <person name="Hedman E."/>
            <person name="Kallberg Y."/>
        </authorList>
    </citation>
    <scope>NUCLEOTIDE SEQUENCE [LARGE SCALE GENOMIC DNA]</scope>
</reference>
<dbReference type="Proteomes" id="UP001497382">
    <property type="component" value="Unassembled WGS sequence"/>
</dbReference>
<keyword evidence="2" id="KW-1185">Reference proteome</keyword>
<name>A0AAV2AKK7_9ARAC</name>
<comment type="caution">
    <text evidence="1">The sequence shown here is derived from an EMBL/GenBank/DDBJ whole genome shotgun (WGS) entry which is preliminary data.</text>
</comment>
<evidence type="ECO:0008006" key="3">
    <source>
        <dbReference type="Google" id="ProtNLM"/>
    </source>
</evidence>
<feature type="non-terminal residue" evidence="1">
    <location>
        <position position="43"/>
    </location>
</feature>
<protein>
    <recommendedName>
        <fullName evidence="3">Ribulose-bisphosphate carboxylase</fullName>
    </recommendedName>
</protein>